<protein>
    <submittedName>
        <fullName evidence="1">Uncharacterized protein</fullName>
    </submittedName>
</protein>
<organism evidence="1 2">
    <name type="scientific">Steinernema hermaphroditum</name>
    <dbReference type="NCBI Taxonomy" id="289476"/>
    <lineage>
        <taxon>Eukaryota</taxon>
        <taxon>Metazoa</taxon>
        <taxon>Ecdysozoa</taxon>
        <taxon>Nematoda</taxon>
        <taxon>Chromadorea</taxon>
        <taxon>Rhabditida</taxon>
        <taxon>Tylenchina</taxon>
        <taxon>Panagrolaimomorpha</taxon>
        <taxon>Strongyloidoidea</taxon>
        <taxon>Steinernematidae</taxon>
        <taxon>Steinernema</taxon>
    </lineage>
</organism>
<gene>
    <name evidence="1" type="ORF">QR680_014557</name>
</gene>
<accession>A0AA39M492</accession>
<evidence type="ECO:0000313" key="2">
    <source>
        <dbReference type="Proteomes" id="UP001175271"/>
    </source>
</evidence>
<keyword evidence="2" id="KW-1185">Reference proteome</keyword>
<proteinExistence type="predicted"/>
<dbReference type="AlphaFoldDB" id="A0AA39M492"/>
<reference evidence="1" key="1">
    <citation type="submission" date="2023-06" db="EMBL/GenBank/DDBJ databases">
        <title>Genomic analysis of the entomopathogenic nematode Steinernema hermaphroditum.</title>
        <authorList>
            <person name="Schwarz E.M."/>
            <person name="Heppert J.K."/>
            <person name="Baniya A."/>
            <person name="Schwartz H.T."/>
            <person name="Tan C.-H."/>
            <person name="Antoshechkin I."/>
            <person name="Sternberg P.W."/>
            <person name="Goodrich-Blair H."/>
            <person name="Dillman A.R."/>
        </authorList>
    </citation>
    <scope>NUCLEOTIDE SEQUENCE</scope>
    <source>
        <strain evidence="1">PS9179</strain>
        <tissue evidence="1">Whole animal</tissue>
    </source>
</reference>
<comment type="caution">
    <text evidence="1">The sequence shown here is derived from an EMBL/GenBank/DDBJ whole genome shotgun (WGS) entry which is preliminary data.</text>
</comment>
<sequence>MRTSIIALHPSIYIQVPKYVMLAFDSLSIGVDFCTAYKTLSDYNEYRPIDMLYKGALILCCLYGVGLKMSQWKIRREHDGYKIALAGMRIRKISCKVDISLNNTSNGTKSTKSFSVLVKFKYIPERSGTTSVITAPQTGSLRLFTTMFTIMKERLPMTTKWRLCLRLFESGCASGIFNILAL</sequence>
<dbReference type="EMBL" id="JAUCMV010000002">
    <property type="protein sequence ID" value="KAK0420183.1"/>
    <property type="molecule type" value="Genomic_DNA"/>
</dbReference>
<name>A0AA39M492_9BILA</name>
<dbReference type="Proteomes" id="UP001175271">
    <property type="component" value="Unassembled WGS sequence"/>
</dbReference>
<evidence type="ECO:0000313" key="1">
    <source>
        <dbReference type="EMBL" id="KAK0420183.1"/>
    </source>
</evidence>